<accession>A0A9P6Q8J5</accession>
<dbReference type="OrthoDB" id="2344991at2759"/>
<dbReference type="PANTHER" id="PTHR40638">
    <property type="entry name" value="UPF0591 MEMBRANE PROTEIN C15E1.02C"/>
    <property type="match status" value="1"/>
</dbReference>
<keyword evidence="1" id="KW-0472">Membrane</keyword>
<feature type="transmembrane region" description="Helical" evidence="1">
    <location>
        <begin position="127"/>
        <end position="145"/>
    </location>
</feature>
<protein>
    <submittedName>
        <fullName evidence="2">Uncharacterized protein</fullName>
    </submittedName>
</protein>
<dbReference type="EMBL" id="JAAAJB010000224">
    <property type="protein sequence ID" value="KAG0261201.1"/>
    <property type="molecule type" value="Genomic_DNA"/>
</dbReference>
<name>A0A9P6Q8J5_9FUNG</name>
<evidence type="ECO:0000313" key="3">
    <source>
        <dbReference type="Proteomes" id="UP000807716"/>
    </source>
</evidence>
<dbReference type="Pfam" id="PF08570">
    <property type="entry name" value="DUF1761"/>
    <property type="match status" value="1"/>
</dbReference>
<keyword evidence="1" id="KW-0812">Transmembrane</keyword>
<reference evidence="2" key="1">
    <citation type="journal article" date="2020" name="Fungal Divers.">
        <title>Resolving the Mortierellaceae phylogeny through synthesis of multi-gene phylogenetics and phylogenomics.</title>
        <authorList>
            <person name="Vandepol N."/>
            <person name="Liber J."/>
            <person name="Desiro A."/>
            <person name="Na H."/>
            <person name="Kennedy M."/>
            <person name="Barry K."/>
            <person name="Grigoriev I.V."/>
            <person name="Miller A.N."/>
            <person name="O'Donnell K."/>
            <person name="Stajich J.E."/>
            <person name="Bonito G."/>
        </authorList>
    </citation>
    <scope>NUCLEOTIDE SEQUENCE</scope>
    <source>
        <strain evidence="2">BC1065</strain>
    </source>
</reference>
<organism evidence="2 3">
    <name type="scientific">Actinomortierella ambigua</name>
    <dbReference type="NCBI Taxonomy" id="1343610"/>
    <lineage>
        <taxon>Eukaryota</taxon>
        <taxon>Fungi</taxon>
        <taxon>Fungi incertae sedis</taxon>
        <taxon>Mucoromycota</taxon>
        <taxon>Mortierellomycotina</taxon>
        <taxon>Mortierellomycetes</taxon>
        <taxon>Mortierellales</taxon>
        <taxon>Mortierellaceae</taxon>
        <taxon>Actinomortierella</taxon>
    </lineage>
</organism>
<keyword evidence="3" id="KW-1185">Reference proteome</keyword>
<evidence type="ECO:0000313" key="2">
    <source>
        <dbReference type="EMBL" id="KAG0261201.1"/>
    </source>
</evidence>
<proteinExistence type="predicted"/>
<dbReference type="Proteomes" id="UP000807716">
    <property type="component" value="Unassembled WGS sequence"/>
</dbReference>
<comment type="caution">
    <text evidence="2">The sequence shown here is derived from an EMBL/GenBank/DDBJ whole genome shotgun (WGS) entry which is preliminary data.</text>
</comment>
<evidence type="ECO:0000256" key="1">
    <source>
        <dbReference type="SAM" id="Phobius"/>
    </source>
</evidence>
<keyword evidence="1" id="KW-1133">Transmembrane helix</keyword>
<dbReference type="PANTHER" id="PTHR40638:SF1">
    <property type="entry name" value="UPF0591 MEMBRANE PROTEIN C15E1.02C"/>
    <property type="match status" value="1"/>
</dbReference>
<feature type="transmembrane region" description="Helical" evidence="1">
    <location>
        <begin position="12"/>
        <end position="36"/>
    </location>
</feature>
<dbReference type="InterPro" id="IPR013879">
    <property type="entry name" value="DUF1761"/>
</dbReference>
<gene>
    <name evidence="2" type="ORF">DFQ27_003110</name>
</gene>
<sequence>MIHVPYVAPGAVLLGGIFNQVSGALIYGPLFGNVWLEAMKKDKGNTKWMNPNQDERRTQMWKNIGIDFAFSLVRSWCIGLLLNLTQARTCSQALQLGSFLYVGVVLPMVISETNWESRPCDLQKFKFANGLLCTVAASVLLHWWGTA</sequence>
<dbReference type="AlphaFoldDB" id="A0A9P6Q8J5"/>